<keyword evidence="2" id="KW-1185">Reference proteome</keyword>
<evidence type="ECO:0000313" key="2">
    <source>
        <dbReference type="Proteomes" id="UP000031036"/>
    </source>
</evidence>
<dbReference type="AlphaFoldDB" id="A0A0B2UM42"/>
<sequence length="136" mass="16279">MWWYYQRNIGSEVLPKKHRVYLPRKELDRGTTISETTNKATLLLKTRLDLTMLVRRQQIEQTRIANRAHARRITFVCCDERKRILKKTRKRGTREIRKEHRKGGDTYAFQFVPRSRLTGFTTVNRAAKLSLRVFQC</sequence>
<gene>
    <name evidence="1" type="ORF">Tcan_15020</name>
</gene>
<name>A0A0B2UM42_TOXCA</name>
<protein>
    <submittedName>
        <fullName evidence="1">Uncharacterized protein</fullName>
    </submittedName>
</protein>
<accession>A0A0B2UM42</accession>
<comment type="caution">
    <text evidence="1">The sequence shown here is derived from an EMBL/GenBank/DDBJ whole genome shotgun (WGS) entry which is preliminary data.</text>
</comment>
<dbReference type="EMBL" id="JPKZ01003647">
    <property type="protein sequence ID" value="KHN72091.1"/>
    <property type="molecule type" value="Genomic_DNA"/>
</dbReference>
<evidence type="ECO:0000313" key="1">
    <source>
        <dbReference type="EMBL" id="KHN72091.1"/>
    </source>
</evidence>
<dbReference type="Proteomes" id="UP000031036">
    <property type="component" value="Unassembled WGS sequence"/>
</dbReference>
<organism evidence="1 2">
    <name type="scientific">Toxocara canis</name>
    <name type="common">Canine roundworm</name>
    <dbReference type="NCBI Taxonomy" id="6265"/>
    <lineage>
        <taxon>Eukaryota</taxon>
        <taxon>Metazoa</taxon>
        <taxon>Ecdysozoa</taxon>
        <taxon>Nematoda</taxon>
        <taxon>Chromadorea</taxon>
        <taxon>Rhabditida</taxon>
        <taxon>Spirurina</taxon>
        <taxon>Ascaridomorpha</taxon>
        <taxon>Ascaridoidea</taxon>
        <taxon>Toxocaridae</taxon>
        <taxon>Toxocara</taxon>
    </lineage>
</organism>
<proteinExistence type="predicted"/>
<reference evidence="1 2" key="1">
    <citation type="submission" date="2014-11" db="EMBL/GenBank/DDBJ databases">
        <title>Genetic blueprint of the zoonotic pathogen Toxocara canis.</title>
        <authorList>
            <person name="Zhu X.-Q."/>
            <person name="Korhonen P.K."/>
            <person name="Cai H."/>
            <person name="Young N.D."/>
            <person name="Nejsum P."/>
            <person name="von Samson-Himmelstjerna G."/>
            <person name="Boag P.R."/>
            <person name="Tan P."/>
            <person name="Li Q."/>
            <person name="Min J."/>
            <person name="Yang Y."/>
            <person name="Wang X."/>
            <person name="Fang X."/>
            <person name="Hall R.S."/>
            <person name="Hofmann A."/>
            <person name="Sternberg P.W."/>
            <person name="Jex A.R."/>
            <person name="Gasser R.B."/>
        </authorList>
    </citation>
    <scope>NUCLEOTIDE SEQUENCE [LARGE SCALE GENOMIC DNA]</scope>
    <source>
        <strain evidence="1">PN_DK_2014</strain>
    </source>
</reference>